<dbReference type="EMBL" id="FTLX01000007">
    <property type="protein sequence ID" value="SIR34740.1"/>
    <property type="molecule type" value="Genomic_DNA"/>
</dbReference>
<organism evidence="1 2">
    <name type="scientific">Domibacillus enclensis</name>
    <dbReference type="NCBI Taxonomy" id="1017273"/>
    <lineage>
        <taxon>Bacteria</taxon>
        <taxon>Bacillati</taxon>
        <taxon>Bacillota</taxon>
        <taxon>Bacilli</taxon>
        <taxon>Bacillales</taxon>
        <taxon>Bacillaceae</taxon>
        <taxon>Domibacillus</taxon>
    </lineage>
</organism>
<sequence>MNYVEIKHIDAFLEALHRVLLGEGVGLMTEARHHRLEQLYDQYALLLWKTAYGVLQDKQLSEQAVQLVFQEIWTNPHLILIEKRRSIVLVNMCLEKVNHLQTDYQKQA</sequence>
<accession>A0A1N7A6H8</accession>
<evidence type="ECO:0000313" key="1">
    <source>
        <dbReference type="EMBL" id="SIR34740.1"/>
    </source>
</evidence>
<dbReference type="OrthoDB" id="2453980at2"/>
<dbReference type="RefSeq" id="WP_139325448.1">
    <property type="nucleotide sequence ID" value="NZ_FTLX01000007.1"/>
</dbReference>
<proteinExistence type="predicted"/>
<evidence type="ECO:0000313" key="2">
    <source>
        <dbReference type="Proteomes" id="UP000186385"/>
    </source>
</evidence>
<reference evidence="1 2" key="1">
    <citation type="submission" date="2017-01" db="EMBL/GenBank/DDBJ databases">
        <authorList>
            <person name="Mah S.A."/>
            <person name="Swanson W.J."/>
            <person name="Moy G.W."/>
            <person name="Vacquier V.D."/>
        </authorList>
    </citation>
    <scope>NUCLEOTIDE SEQUENCE [LARGE SCALE GENOMIC DNA]</scope>
    <source>
        <strain evidence="1 2">NIO-1016</strain>
    </source>
</reference>
<protein>
    <submittedName>
        <fullName evidence="1">Uncharacterized protein</fullName>
    </submittedName>
</protein>
<name>A0A1N7A6H8_9BACI</name>
<dbReference type="AlphaFoldDB" id="A0A1N7A6H8"/>
<dbReference type="Proteomes" id="UP000186385">
    <property type="component" value="Unassembled WGS sequence"/>
</dbReference>
<dbReference type="Gene3D" id="1.10.1740.10">
    <property type="match status" value="1"/>
</dbReference>
<gene>
    <name evidence="1" type="ORF">SAMN05443094_10789</name>
</gene>